<keyword evidence="5" id="KW-1185">Reference proteome</keyword>
<dbReference type="GO" id="GO:0005829">
    <property type="term" value="C:cytosol"/>
    <property type="evidence" value="ECO:0007669"/>
    <property type="project" value="TreeGrafter"/>
</dbReference>
<accession>A0A485CZ84</accession>
<dbReference type="Gene3D" id="3.30.70.860">
    <property type="match status" value="1"/>
</dbReference>
<comment type="function">
    <text evidence="3">Nucleotide-binding protein.</text>
</comment>
<evidence type="ECO:0000256" key="3">
    <source>
        <dbReference type="HAMAP-Rule" id="MF_00632"/>
    </source>
</evidence>
<dbReference type="PANTHER" id="PTHR30476:SF0">
    <property type="entry name" value="UPF0234 PROTEIN YAJQ"/>
    <property type="match status" value="1"/>
</dbReference>
<evidence type="ECO:0000256" key="2">
    <source>
        <dbReference type="ARBA" id="ARBA00093450"/>
    </source>
</evidence>
<reference evidence="4 5" key="1">
    <citation type="submission" date="2019-03" db="EMBL/GenBank/DDBJ databases">
        <authorList>
            <consortium name="Pathogen Informatics"/>
        </authorList>
    </citation>
    <scope>NUCLEOTIDE SEQUENCE [LARGE SCALE GENOMIC DNA]</scope>
    <source>
        <strain evidence="4 5">NCTC12993</strain>
    </source>
</reference>
<dbReference type="FunFam" id="3.30.70.990:FF:000001">
    <property type="entry name" value="UPF0234 protein YajQ"/>
    <property type="match status" value="1"/>
</dbReference>
<organism evidence="4 5">
    <name type="scientific">Kluyvera cryocrescens</name>
    <name type="common">Kluyvera citrophila</name>
    <dbReference type="NCBI Taxonomy" id="580"/>
    <lineage>
        <taxon>Bacteria</taxon>
        <taxon>Pseudomonadati</taxon>
        <taxon>Pseudomonadota</taxon>
        <taxon>Gammaproteobacteria</taxon>
        <taxon>Enterobacterales</taxon>
        <taxon>Enterobacteriaceae</taxon>
        <taxon>Kluyvera</taxon>
    </lineage>
</organism>
<evidence type="ECO:0000313" key="4">
    <source>
        <dbReference type="EMBL" id="VFS89843.1"/>
    </source>
</evidence>
<dbReference type="InterPro" id="IPR035570">
    <property type="entry name" value="UPF0234_N"/>
</dbReference>
<dbReference type="AlphaFoldDB" id="A0A485CZ84"/>
<dbReference type="CDD" id="cd11740">
    <property type="entry name" value="YajQ_like"/>
    <property type="match status" value="1"/>
</dbReference>
<dbReference type="InterPro" id="IPR007551">
    <property type="entry name" value="YajQ/Smlt4090-like"/>
</dbReference>
<dbReference type="HAMAP" id="MF_00632">
    <property type="entry name" value="UPF0234"/>
    <property type="match status" value="1"/>
</dbReference>
<dbReference type="EMBL" id="CAADJD010000032">
    <property type="protein sequence ID" value="VFS89843.1"/>
    <property type="molecule type" value="Genomic_DNA"/>
</dbReference>
<evidence type="ECO:0000313" key="5">
    <source>
        <dbReference type="Proteomes" id="UP000401081"/>
    </source>
</evidence>
<evidence type="ECO:0000256" key="1">
    <source>
        <dbReference type="ARBA" id="ARBA00022741"/>
    </source>
</evidence>
<dbReference type="SUPFAM" id="SSF89963">
    <property type="entry name" value="YajQ-like"/>
    <property type="match status" value="2"/>
</dbReference>
<keyword evidence="1 3" id="KW-0547">Nucleotide-binding</keyword>
<comment type="similarity">
    <text evidence="2 3">Belongs to the YajQ family.</text>
</comment>
<dbReference type="NCBIfam" id="NF003819">
    <property type="entry name" value="PRK05412.1"/>
    <property type="match status" value="1"/>
</dbReference>
<dbReference type="InterPro" id="IPR035571">
    <property type="entry name" value="UPF0234-like_C"/>
</dbReference>
<dbReference type="GO" id="GO:0000166">
    <property type="term" value="F:nucleotide binding"/>
    <property type="evidence" value="ECO:0007669"/>
    <property type="project" value="UniProtKB-UniRule"/>
</dbReference>
<name>A0A485CZ84_KLUCR</name>
<dbReference type="Pfam" id="PF04461">
    <property type="entry name" value="YajQ"/>
    <property type="match status" value="1"/>
</dbReference>
<proteinExistence type="inferred from homology"/>
<protein>
    <recommendedName>
        <fullName evidence="3">Nucleotide-binding protein NCTC12993_07325</fullName>
    </recommendedName>
</protein>
<sequence>MPSFDIVSEVDLQEARNAVDNASREVESRFDFRGVEATFELNDANKTIKVLSESDFQVNQLLDILRAKLLKRGIEGTSLDVPEDFVHSGKTWYVEAKLKQGIESAVQKKIVKLIKDSKLKVQTQIQGEEIRVTGKARDDLQSAMALVRGGDSRSAVPVQKLPRLIVSRLPALSCGQSELVRGDRLFNLEAIGHFTVNFHIS</sequence>
<dbReference type="Gene3D" id="3.30.70.990">
    <property type="entry name" value="YajQ-like, domain 2"/>
    <property type="match status" value="1"/>
</dbReference>
<dbReference type="PANTHER" id="PTHR30476">
    <property type="entry name" value="UPF0234 PROTEIN YAJQ"/>
    <property type="match status" value="1"/>
</dbReference>
<gene>
    <name evidence="4" type="primary">yajQ</name>
    <name evidence="4" type="ORF">NCTC12993_07325</name>
</gene>
<dbReference type="Proteomes" id="UP000401081">
    <property type="component" value="Unassembled WGS sequence"/>
</dbReference>
<dbReference type="InterPro" id="IPR036183">
    <property type="entry name" value="YajQ-like_sf"/>
</dbReference>